<dbReference type="AlphaFoldDB" id="A0A0G3GLL2"/>
<sequence length="474" mass="52032">MAELKVVKARDLVGCRYRVVQHERFPDVPPTPASLARHERYEAARAVVMALLPDRRALGDRGAFSRVTAGTYLATLEAMAAEATLIIDAVLEWDVFEVDVDILVRMPDGYLPVIVSNHRVARPAPGKTVRAIATSRLGLGQMLDVPYRMRRHSIDSYHLALANRALALVGQETGLGGVIGQDRSRCFIEPVAVFNQALTAALAVPVPDAPRRVKECDSCRFWTHCAPVLEAADDLSLLLPGERSTPYRERGINTIAQLIDADLGEASILAKAYRAGTVLVPRGPLSAPRRDIEIDIDMEAYLDQGAYLWGLLSDDTYRAFASWDLAGEAENFATFWAELSRLREAAHAAGKTFGAYCYSAHGENHWMLQSARRFGGLPGIPREEQVREFIGSEDWIDVFALVKAQLLGPFGLGLKVVAPEAGYSYSGDVDGEKSVNIYLEARGGSEAARAELLAYNEDDCRANRAVRHWLRGGS</sequence>
<dbReference type="STRING" id="1050174.CEPID_00825"/>
<gene>
    <name evidence="2" type="ORF">CEPID_00825</name>
</gene>
<dbReference type="KEGG" id="cei:CEPID_00825"/>
<dbReference type="OrthoDB" id="3274988at2"/>
<feature type="domain" description="YprB ribonuclease H-like" evidence="1">
    <location>
        <begin position="382"/>
        <end position="470"/>
    </location>
</feature>
<dbReference type="EMBL" id="CP011541">
    <property type="protein sequence ID" value="AKK02059.1"/>
    <property type="molecule type" value="Genomic_DNA"/>
</dbReference>
<dbReference type="InterPro" id="IPR038720">
    <property type="entry name" value="YprB_RNase_H-like_dom"/>
</dbReference>
<protein>
    <submittedName>
        <fullName evidence="2">RecB family nuclease, putative, TM0106 family</fullName>
    </submittedName>
</protein>
<dbReference type="RefSeq" id="WP_047239350.1">
    <property type="nucleotide sequence ID" value="NZ_CP011541.1"/>
</dbReference>
<dbReference type="Pfam" id="PF13482">
    <property type="entry name" value="RNase_H_2"/>
    <property type="match status" value="1"/>
</dbReference>
<evidence type="ECO:0000313" key="3">
    <source>
        <dbReference type="Proteomes" id="UP000035368"/>
    </source>
</evidence>
<name>A0A0G3GLL2_9CORY</name>
<organism evidence="2 3">
    <name type="scientific">Corynebacterium epidermidicanis</name>
    <dbReference type="NCBI Taxonomy" id="1050174"/>
    <lineage>
        <taxon>Bacteria</taxon>
        <taxon>Bacillati</taxon>
        <taxon>Actinomycetota</taxon>
        <taxon>Actinomycetes</taxon>
        <taxon>Mycobacteriales</taxon>
        <taxon>Corynebacteriaceae</taxon>
        <taxon>Corynebacterium</taxon>
    </lineage>
</organism>
<dbReference type="PATRIC" id="fig|1050174.4.peg.174"/>
<reference evidence="2 3" key="1">
    <citation type="submission" date="2015-05" db="EMBL/GenBank/DDBJ databases">
        <title>Complete genome sequence of Corynebacterium epidermidicanis DSM 45586, isolated from the skin of a dog suffering from pruritus.</title>
        <authorList>
            <person name="Ruckert C."/>
            <person name="Albersmeier A."/>
            <person name="Winkler A."/>
            <person name="Tauch A."/>
        </authorList>
    </citation>
    <scope>NUCLEOTIDE SEQUENCE [LARGE SCALE GENOMIC DNA]</scope>
    <source>
        <strain evidence="2 3">DSM 45586</strain>
    </source>
</reference>
<evidence type="ECO:0000259" key="1">
    <source>
        <dbReference type="Pfam" id="PF13482"/>
    </source>
</evidence>
<dbReference type="Proteomes" id="UP000035368">
    <property type="component" value="Chromosome"/>
</dbReference>
<accession>A0A0G3GLL2</accession>
<proteinExistence type="predicted"/>
<dbReference type="InterPro" id="IPR019993">
    <property type="entry name" value="RecB_nuclease_TM0106_put"/>
</dbReference>
<dbReference type="NCBIfam" id="TIGR03491">
    <property type="entry name" value="TM0106 family RecB-like putative nuclease"/>
    <property type="match status" value="1"/>
</dbReference>
<keyword evidence="3" id="KW-1185">Reference proteome</keyword>
<evidence type="ECO:0000313" key="2">
    <source>
        <dbReference type="EMBL" id="AKK02059.1"/>
    </source>
</evidence>